<name>A0A8H8DIK9_9FUNG</name>
<feature type="compositionally biased region" description="Basic and acidic residues" evidence="1">
    <location>
        <begin position="82"/>
        <end position="103"/>
    </location>
</feature>
<reference evidence="2 3" key="1">
    <citation type="journal article" name="Sci. Rep.">
        <title>Genome-scale phylogenetic analyses confirm Olpidium as the closest living zoosporic fungus to the non-flagellated, terrestrial fungi.</title>
        <authorList>
            <person name="Chang Y."/>
            <person name="Rochon D."/>
            <person name="Sekimoto S."/>
            <person name="Wang Y."/>
            <person name="Chovatia M."/>
            <person name="Sandor L."/>
            <person name="Salamov A."/>
            <person name="Grigoriev I.V."/>
            <person name="Stajich J.E."/>
            <person name="Spatafora J.W."/>
        </authorList>
    </citation>
    <scope>NUCLEOTIDE SEQUENCE [LARGE SCALE GENOMIC DNA]</scope>
    <source>
        <strain evidence="2">S191</strain>
    </source>
</reference>
<accession>A0A8H8DIK9</accession>
<dbReference type="InterPro" id="IPR052634">
    <property type="entry name" value="Sperm_flagellar-bone_growth"/>
</dbReference>
<dbReference type="PANTHER" id="PTHR14919:SF0">
    <property type="entry name" value="SPERM FLAGELLAR PROTEIN 2"/>
    <property type="match status" value="1"/>
</dbReference>
<dbReference type="OrthoDB" id="62528at2759"/>
<comment type="caution">
    <text evidence="2">The sequence shown here is derived from an EMBL/GenBank/DDBJ whole genome shotgun (WGS) entry which is preliminary data.</text>
</comment>
<protein>
    <submittedName>
        <fullName evidence="2">Uncharacterized protein</fullName>
    </submittedName>
</protein>
<feature type="compositionally biased region" description="Basic residues" evidence="1">
    <location>
        <begin position="19"/>
        <end position="29"/>
    </location>
</feature>
<proteinExistence type="predicted"/>
<organism evidence="2 3">
    <name type="scientific">Olpidium bornovanus</name>
    <dbReference type="NCBI Taxonomy" id="278681"/>
    <lineage>
        <taxon>Eukaryota</taxon>
        <taxon>Fungi</taxon>
        <taxon>Fungi incertae sedis</taxon>
        <taxon>Olpidiomycota</taxon>
        <taxon>Olpidiomycotina</taxon>
        <taxon>Olpidiomycetes</taxon>
        <taxon>Olpidiales</taxon>
        <taxon>Olpidiaceae</taxon>
        <taxon>Olpidium</taxon>
    </lineage>
</organism>
<evidence type="ECO:0000256" key="1">
    <source>
        <dbReference type="SAM" id="MobiDB-lite"/>
    </source>
</evidence>
<evidence type="ECO:0000313" key="2">
    <source>
        <dbReference type="EMBL" id="KAG5459758.1"/>
    </source>
</evidence>
<dbReference type="AlphaFoldDB" id="A0A8H8DIK9"/>
<dbReference type="Proteomes" id="UP000673691">
    <property type="component" value="Unassembled WGS sequence"/>
</dbReference>
<gene>
    <name evidence="2" type="ORF">BJ554DRAFT_8286</name>
</gene>
<keyword evidence="3" id="KW-1185">Reference proteome</keyword>
<dbReference type="EMBL" id="JAEFCI010006337">
    <property type="protein sequence ID" value="KAG5459758.1"/>
    <property type="molecule type" value="Genomic_DNA"/>
</dbReference>
<dbReference type="PANTHER" id="PTHR14919">
    <property type="entry name" value="KPL2-RELATED"/>
    <property type="match status" value="1"/>
</dbReference>
<sequence length="347" mass="39934">MPQPPRRLSRTRLTSRGGPRPRGRTKVRAPRAIPGTDRAGALHLATPRPMSAHGCPPLRLERSSGQSPERQRSGVATVAGRRIPDRPDRPDRKASDYRRDQSAIKRSGADLARSYVTKQPPALFFLAFANGRFPGLISPWLAFSCRARLEWAAIESSFTDTLKYTFRCQRREWDASVEYFHDLRVNFKAFLERPDQKQELVEAFQKQYNEMDDDLRSDLDAKAELHQRAEELRDRLWAISDKRKEEAEAERQGYIDDRWVDDHFAIMNNVYVTMMQAEVDRYAGTKHFLLDYYRDACGAVSTGRPSSCFPHLFRLFAGCAMLLLFAFLQDADAHRMVLFGNRGDFRS</sequence>
<feature type="region of interest" description="Disordered" evidence="1">
    <location>
        <begin position="1"/>
        <end position="104"/>
    </location>
</feature>
<evidence type="ECO:0000313" key="3">
    <source>
        <dbReference type="Proteomes" id="UP000673691"/>
    </source>
</evidence>